<feature type="region of interest" description="Disordered" evidence="1">
    <location>
        <begin position="1"/>
        <end position="118"/>
    </location>
</feature>
<sequence>MPGFGCGNPWLKKCTSKNPKRRNQEQMIEKGSKPATIMALHKHQRLLQQRQDHQHQLPQQQPCHQEKDPKSMPVKTTLHSLQSIDNVSRKTKRNSPPPPLPPPPPLLHPPTSPPPPRLHRRLMLVSLYHDFADDTCRHGSIVTADYGTTSSNANAGAEHIGSTLLRFGTTTAGDVSLTLGLRHAGKMPEKSPPFSVRDFGGC</sequence>
<dbReference type="EMBL" id="JAPFFJ010000009">
    <property type="protein sequence ID" value="KAJ6419995.1"/>
    <property type="molecule type" value="Genomic_DNA"/>
</dbReference>
<protein>
    <submittedName>
        <fullName evidence="2">Uncharacterized protein</fullName>
    </submittedName>
</protein>
<evidence type="ECO:0000313" key="3">
    <source>
        <dbReference type="Proteomes" id="UP001162972"/>
    </source>
</evidence>
<accession>A0AAD6P8L3</accession>
<dbReference type="AlphaFoldDB" id="A0AAD6P8L3"/>
<reference evidence="2 3" key="1">
    <citation type="journal article" date="2023" name="Int. J. Mol. Sci.">
        <title>De Novo Assembly and Annotation of 11 Diverse Shrub Willow (Salix) Genomes Reveals Novel Gene Organization in Sex-Linked Regions.</title>
        <authorList>
            <person name="Hyden B."/>
            <person name="Feng K."/>
            <person name="Yates T.B."/>
            <person name="Jawdy S."/>
            <person name="Cereghino C."/>
            <person name="Smart L.B."/>
            <person name="Muchero W."/>
        </authorList>
    </citation>
    <scope>NUCLEOTIDE SEQUENCE [LARGE SCALE GENOMIC DNA]</scope>
    <source>
        <tissue evidence="2">Shoot tip</tissue>
    </source>
</reference>
<feature type="compositionally biased region" description="Polar residues" evidence="1">
    <location>
        <begin position="77"/>
        <end position="86"/>
    </location>
</feature>
<gene>
    <name evidence="2" type="ORF">OIU84_030006</name>
</gene>
<feature type="compositionally biased region" description="Pro residues" evidence="1">
    <location>
        <begin position="95"/>
        <end position="116"/>
    </location>
</feature>
<proteinExistence type="predicted"/>
<organism evidence="2 3">
    <name type="scientific">Salix udensis</name>
    <dbReference type="NCBI Taxonomy" id="889485"/>
    <lineage>
        <taxon>Eukaryota</taxon>
        <taxon>Viridiplantae</taxon>
        <taxon>Streptophyta</taxon>
        <taxon>Embryophyta</taxon>
        <taxon>Tracheophyta</taxon>
        <taxon>Spermatophyta</taxon>
        <taxon>Magnoliopsida</taxon>
        <taxon>eudicotyledons</taxon>
        <taxon>Gunneridae</taxon>
        <taxon>Pentapetalae</taxon>
        <taxon>rosids</taxon>
        <taxon>fabids</taxon>
        <taxon>Malpighiales</taxon>
        <taxon>Salicaceae</taxon>
        <taxon>Saliceae</taxon>
        <taxon>Salix</taxon>
    </lineage>
</organism>
<feature type="compositionally biased region" description="Basic and acidic residues" evidence="1">
    <location>
        <begin position="22"/>
        <end position="32"/>
    </location>
</feature>
<evidence type="ECO:0000256" key="1">
    <source>
        <dbReference type="SAM" id="MobiDB-lite"/>
    </source>
</evidence>
<dbReference type="Proteomes" id="UP001162972">
    <property type="component" value="Chromosome 7"/>
</dbReference>
<comment type="caution">
    <text evidence="2">The sequence shown here is derived from an EMBL/GenBank/DDBJ whole genome shotgun (WGS) entry which is preliminary data.</text>
</comment>
<keyword evidence="3" id="KW-1185">Reference proteome</keyword>
<name>A0AAD6P8L3_9ROSI</name>
<evidence type="ECO:0000313" key="2">
    <source>
        <dbReference type="EMBL" id="KAJ6419995.1"/>
    </source>
</evidence>